<reference evidence="4" key="1">
    <citation type="submission" date="2021-12" db="EMBL/GenBank/DDBJ databases">
        <authorList>
            <person name="King R."/>
        </authorList>
    </citation>
    <scope>NUCLEOTIDE SEQUENCE</scope>
</reference>
<keyword evidence="3" id="KW-0732">Signal</keyword>
<feature type="region of interest" description="Disordered" evidence="2">
    <location>
        <begin position="342"/>
        <end position="384"/>
    </location>
</feature>
<evidence type="ECO:0000256" key="1">
    <source>
        <dbReference type="SAM" id="Coils"/>
    </source>
</evidence>
<name>A0ABN8BC94_CHISP</name>
<feature type="coiled-coil region" evidence="1">
    <location>
        <begin position="147"/>
        <end position="174"/>
    </location>
</feature>
<keyword evidence="5" id="KW-1185">Reference proteome</keyword>
<sequence length="384" mass="41648">MKTIVVLIALAGIASAAPASPQGNGFKIIASRSPSFIKRQKKSPQQQESFIPQSPESVSQFETLPDDFSADVNGPTASARSHSGFKGPIVVKKKSGYHYYRNSEEERAAADPHENCGKQMRVKLCNSHVNRRSNDMIAATNDNRNPKDDVELSMQVAEEALQSLQKNMQKMEENGQWKHGQSELDTTMHQNIEAVRQALQNVQGRIGKKETTNLQATTLKDTKLDHAGMKHGKFGKSSDVDIAMQESDQMDTLETAEKSAKENMLQWKHHDNARTSYGGYALGGLNLGGASGVHLAGAGGPAVGVFPHAKVGGCAIPLLLSCSPSVVQGSLAKSHSSYAAPAYKESDDLNSKKKRDAVKTSKDLTSSKMKMPTKKNTEILETML</sequence>
<feature type="signal peptide" evidence="3">
    <location>
        <begin position="1"/>
        <end position="16"/>
    </location>
</feature>
<feature type="compositionally biased region" description="Basic and acidic residues" evidence="2">
    <location>
        <begin position="344"/>
        <end position="362"/>
    </location>
</feature>
<keyword evidence="1" id="KW-0175">Coiled coil</keyword>
<evidence type="ECO:0000256" key="2">
    <source>
        <dbReference type="SAM" id="MobiDB-lite"/>
    </source>
</evidence>
<protein>
    <submittedName>
        <fullName evidence="4">Uncharacterized protein</fullName>
    </submittedName>
</protein>
<feature type="chain" id="PRO_5045904433" evidence="3">
    <location>
        <begin position="17"/>
        <end position="384"/>
    </location>
</feature>
<gene>
    <name evidence="4" type="ORF">CHILSU_LOCUS9766</name>
</gene>
<feature type="region of interest" description="Disordered" evidence="2">
    <location>
        <begin position="37"/>
        <end position="58"/>
    </location>
</feature>
<organism evidence="4 5">
    <name type="scientific">Chilo suppressalis</name>
    <name type="common">Asiatic rice borer moth</name>
    <dbReference type="NCBI Taxonomy" id="168631"/>
    <lineage>
        <taxon>Eukaryota</taxon>
        <taxon>Metazoa</taxon>
        <taxon>Ecdysozoa</taxon>
        <taxon>Arthropoda</taxon>
        <taxon>Hexapoda</taxon>
        <taxon>Insecta</taxon>
        <taxon>Pterygota</taxon>
        <taxon>Neoptera</taxon>
        <taxon>Endopterygota</taxon>
        <taxon>Lepidoptera</taxon>
        <taxon>Glossata</taxon>
        <taxon>Ditrysia</taxon>
        <taxon>Pyraloidea</taxon>
        <taxon>Crambidae</taxon>
        <taxon>Crambinae</taxon>
        <taxon>Chilo</taxon>
    </lineage>
</organism>
<dbReference type="Proteomes" id="UP001153292">
    <property type="component" value="Chromosome 6"/>
</dbReference>
<accession>A0ABN8BC94</accession>
<dbReference type="EMBL" id="OU963899">
    <property type="protein sequence ID" value="CAH0406391.1"/>
    <property type="molecule type" value="Genomic_DNA"/>
</dbReference>
<proteinExistence type="predicted"/>
<evidence type="ECO:0000313" key="4">
    <source>
        <dbReference type="EMBL" id="CAH0406391.1"/>
    </source>
</evidence>
<feature type="compositionally biased region" description="Polar residues" evidence="2">
    <location>
        <begin position="43"/>
        <end position="58"/>
    </location>
</feature>
<evidence type="ECO:0000256" key="3">
    <source>
        <dbReference type="SAM" id="SignalP"/>
    </source>
</evidence>
<evidence type="ECO:0000313" key="5">
    <source>
        <dbReference type="Proteomes" id="UP001153292"/>
    </source>
</evidence>